<accession>A0AAP2UD31</accession>
<feature type="transmembrane region" description="Helical" evidence="1">
    <location>
        <begin position="77"/>
        <end position="101"/>
    </location>
</feature>
<name>A0AAP2UD31_9FIRM</name>
<reference evidence="2" key="1">
    <citation type="submission" date="2022-06" db="EMBL/GenBank/DDBJ databases">
        <title>Isolation of gut microbiota from human fecal samples.</title>
        <authorList>
            <person name="Pamer E.G."/>
            <person name="Barat B."/>
            <person name="Waligurski E."/>
            <person name="Medina S."/>
            <person name="Paddock L."/>
            <person name="Mostad J."/>
        </authorList>
    </citation>
    <scope>NUCLEOTIDE SEQUENCE</scope>
    <source>
        <strain evidence="2">DFI.6.24</strain>
    </source>
</reference>
<keyword evidence="1" id="KW-0812">Transmembrane</keyword>
<comment type="caution">
    <text evidence="2">The sequence shown here is derived from an EMBL/GenBank/DDBJ whole genome shotgun (WGS) entry which is preliminary data.</text>
</comment>
<dbReference type="RefSeq" id="WP_227351708.1">
    <property type="nucleotide sequence ID" value="NZ_JAJDKX010000001.1"/>
</dbReference>
<dbReference type="Proteomes" id="UP001204814">
    <property type="component" value="Unassembled WGS sequence"/>
</dbReference>
<proteinExistence type="predicted"/>
<keyword evidence="1" id="KW-0472">Membrane</keyword>
<gene>
    <name evidence="2" type="ORF">NE542_02750</name>
</gene>
<organism evidence="2 3">
    <name type="scientific">Faecalibacillus intestinalis</name>
    <dbReference type="NCBI Taxonomy" id="1982626"/>
    <lineage>
        <taxon>Bacteria</taxon>
        <taxon>Bacillati</taxon>
        <taxon>Bacillota</taxon>
        <taxon>Erysipelotrichia</taxon>
        <taxon>Erysipelotrichales</taxon>
        <taxon>Coprobacillaceae</taxon>
        <taxon>Faecalibacillus</taxon>
    </lineage>
</organism>
<evidence type="ECO:0000256" key="1">
    <source>
        <dbReference type="SAM" id="Phobius"/>
    </source>
</evidence>
<keyword evidence="1" id="KW-1133">Transmembrane helix</keyword>
<evidence type="ECO:0000313" key="2">
    <source>
        <dbReference type="EMBL" id="MCQ5060757.1"/>
    </source>
</evidence>
<sequence length="110" mass="12406">MKFNMPNIDKLRADSTSNFGKIDYSNIKPVPIVPNQQKQIELMTDMVNKQSKIIKQQDELISLVQEEALAAAKQAKLAMILTLIGLVTGFIQIIPTLALWIEELLSLLKR</sequence>
<dbReference type="AlphaFoldDB" id="A0AAP2UD31"/>
<protein>
    <submittedName>
        <fullName evidence="2">Uncharacterized protein</fullName>
    </submittedName>
</protein>
<evidence type="ECO:0000313" key="3">
    <source>
        <dbReference type="Proteomes" id="UP001204814"/>
    </source>
</evidence>
<dbReference type="EMBL" id="JANGBO010000001">
    <property type="protein sequence ID" value="MCQ5060757.1"/>
    <property type="molecule type" value="Genomic_DNA"/>
</dbReference>